<organism evidence="2">
    <name type="scientific">Oikopleura dioica</name>
    <name type="common">Tunicate</name>
    <dbReference type="NCBI Taxonomy" id="34765"/>
    <lineage>
        <taxon>Eukaryota</taxon>
        <taxon>Metazoa</taxon>
        <taxon>Chordata</taxon>
        <taxon>Tunicata</taxon>
        <taxon>Appendicularia</taxon>
        <taxon>Copelata</taxon>
        <taxon>Oikopleuridae</taxon>
        <taxon>Oikopleura</taxon>
    </lineage>
</organism>
<dbReference type="EMBL" id="FN655969">
    <property type="protein sequence ID" value="CBY40527.1"/>
    <property type="molecule type" value="Genomic_DNA"/>
</dbReference>
<feature type="domain" description="Protein kinase" evidence="1">
    <location>
        <begin position="127"/>
        <end position="470"/>
    </location>
</feature>
<evidence type="ECO:0000313" key="2">
    <source>
        <dbReference type="EMBL" id="CBY40527.1"/>
    </source>
</evidence>
<dbReference type="Proteomes" id="UP000011014">
    <property type="component" value="Unassembled WGS sequence"/>
</dbReference>
<dbReference type="Pfam" id="PF00069">
    <property type="entry name" value="Pkinase"/>
    <property type="match status" value="1"/>
</dbReference>
<accession>E4YYJ9</accession>
<dbReference type="Gene3D" id="1.10.510.10">
    <property type="entry name" value="Transferase(Phosphotransferase) domain 1"/>
    <property type="match status" value="1"/>
</dbReference>
<reference evidence="2" key="1">
    <citation type="journal article" date="2010" name="Science">
        <title>Plasticity of animal genome architecture unmasked by rapid evolution of a pelagic tunicate.</title>
        <authorList>
            <person name="Denoeud F."/>
            <person name="Henriet S."/>
            <person name="Mungpakdee S."/>
            <person name="Aury J.M."/>
            <person name="Da Silva C."/>
            <person name="Brinkmann H."/>
            <person name="Mikhaleva J."/>
            <person name="Olsen L.C."/>
            <person name="Jubin C."/>
            <person name="Canestro C."/>
            <person name="Bouquet J.M."/>
            <person name="Danks G."/>
            <person name="Poulain J."/>
            <person name="Campsteijn C."/>
            <person name="Adamski M."/>
            <person name="Cross I."/>
            <person name="Yadetie F."/>
            <person name="Muffato M."/>
            <person name="Louis A."/>
            <person name="Butcher S."/>
            <person name="Tsagkogeorga G."/>
            <person name="Konrad A."/>
            <person name="Singh S."/>
            <person name="Jensen M.F."/>
            <person name="Cong E.H."/>
            <person name="Eikeseth-Otteraa H."/>
            <person name="Noel B."/>
            <person name="Anthouard V."/>
            <person name="Porcel B.M."/>
            <person name="Kachouri-Lafond R."/>
            <person name="Nishino A."/>
            <person name="Ugolini M."/>
            <person name="Chourrout P."/>
            <person name="Nishida H."/>
            <person name="Aasland R."/>
            <person name="Huzurbazar S."/>
            <person name="Westhof E."/>
            <person name="Delsuc F."/>
            <person name="Lehrach H."/>
            <person name="Reinhardt R."/>
            <person name="Weissenbach J."/>
            <person name="Roy S.W."/>
            <person name="Artiguenave F."/>
            <person name="Postlethwait J.H."/>
            <person name="Manak J.R."/>
            <person name="Thompson E.M."/>
            <person name="Jaillon O."/>
            <person name="Du Pasquier L."/>
            <person name="Boudinot P."/>
            <person name="Liberles D.A."/>
            <person name="Volff J.N."/>
            <person name="Philippe H."/>
            <person name="Lenhard B."/>
            <person name="Roest Crollius H."/>
            <person name="Wincker P."/>
            <person name="Chourrout D."/>
        </authorList>
    </citation>
    <scope>NUCLEOTIDE SEQUENCE [LARGE SCALE GENOMIC DNA]</scope>
</reference>
<dbReference type="SUPFAM" id="SSF56112">
    <property type="entry name" value="Protein kinase-like (PK-like)"/>
    <property type="match status" value="1"/>
</dbReference>
<dbReference type="AlphaFoldDB" id="E4YYJ9"/>
<dbReference type="SMART" id="SM00220">
    <property type="entry name" value="S_TKc"/>
    <property type="match status" value="1"/>
</dbReference>
<dbReference type="InterPro" id="IPR011009">
    <property type="entry name" value="Kinase-like_dom_sf"/>
</dbReference>
<name>E4YYJ9_OIKDI</name>
<protein>
    <recommendedName>
        <fullName evidence="1">Protein kinase domain-containing protein</fullName>
    </recommendedName>
</protein>
<dbReference type="PROSITE" id="PS50011">
    <property type="entry name" value="PROTEIN_KINASE_DOM"/>
    <property type="match status" value="1"/>
</dbReference>
<dbReference type="InterPro" id="IPR000719">
    <property type="entry name" value="Prot_kinase_dom"/>
</dbReference>
<sequence length="583" mass="68004">MLTEFCFLAALTLNDDERAVLRTEINDWVKIFLPKLERKSTKEEKCRLIASVGRQEFGDKWTAEIWRFCMFVGKEGIIFNDEKKELEKFKITSFQKKILRRNPNFKNVFLGRFEIKEETGFWKLNDELKNKIISEGGEAIIFLEKFGNLEAAVRIHIFDAFLFTTNFGANELKWKTNLISDFQKAEDKNKDDKAVVPIHENIVQNYANVELFQNDDENEEDCLGWITILEKCDTNVRNELKNENLDLGERKKIAIGLKNGFDYLANVGIEHYDKKLENFLLLGGVAKICDFGLVREITGRRSYRQMGYCRRGSKYRNYRALFSGSPGFSNQVQLIGKFGGEENYFCFLFCDWRTCWSLLYRPIDEKEIKIFDKIIQKCNIQNIKNESHVIENISKIISLPNVSNTFSLDDPNLTKSCQMSNLKQQMTKCVNLDIKNLTQNILDQKWSNLCVPISVTTLLRFSMKNDLSFVDIDNSYTFEKILTNLTMMVYPRSLAGLNLNPKNEENKFQTNDVETLLERICKRTYLKESGWEIVRLIGWPELVKSTCEYKKVMLNENFVFSRPLSVTGAYFLPTRRIDGIDLR</sequence>
<dbReference type="GO" id="GO:0004672">
    <property type="term" value="F:protein kinase activity"/>
    <property type="evidence" value="ECO:0007669"/>
    <property type="project" value="InterPro"/>
</dbReference>
<evidence type="ECO:0000259" key="1">
    <source>
        <dbReference type="PROSITE" id="PS50011"/>
    </source>
</evidence>
<dbReference type="GO" id="GO:0005524">
    <property type="term" value="F:ATP binding"/>
    <property type="evidence" value="ECO:0007669"/>
    <property type="project" value="InterPro"/>
</dbReference>
<proteinExistence type="predicted"/>
<gene>
    <name evidence="2" type="ORF">GSOID_T00022542001</name>
</gene>